<reference evidence="3 4" key="1">
    <citation type="submission" date="2010-05" db="EMBL/GenBank/DDBJ databases">
        <title>The Genome Sequence of Thecamonas trahens ATCC 50062.</title>
        <authorList>
            <consortium name="The Broad Institute Genome Sequencing Platform"/>
            <person name="Russ C."/>
            <person name="Cuomo C."/>
            <person name="Shea T."/>
            <person name="Young S.K."/>
            <person name="Zeng Q."/>
            <person name="Koehrsen M."/>
            <person name="Haas B."/>
            <person name="Borodovsky M."/>
            <person name="Guigo R."/>
            <person name="Alvarado L."/>
            <person name="Berlin A."/>
            <person name="Bochicchio J."/>
            <person name="Borenstein D."/>
            <person name="Chapman S."/>
            <person name="Chen Z."/>
            <person name="Freedman E."/>
            <person name="Gellesch M."/>
            <person name="Goldberg J."/>
            <person name="Griggs A."/>
            <person name="Gujja S."/>
            <person name="Heilman E."/>
            <person name="Heiman D."/>
            <person name="Hepburn T."/>
            <person name="Howarth C."/>
            <person name="Jen D."/>
            <person name="Larson L."/>
            <person name="Mehta T."/>
            <person name="Park D."/>
            <person name="Pearson M."/>
            <person name="Roberts A."/>
            <person name="Saif S."/>
            <person name="Shenoy N."/>
            <person name="Sisk P."/>
            <person name="Stolte C."/>
            <person name="Sykes S."/>
            <person name="Thomson T."/>
            <person name="Walk T."/>
            <person name="White J."/>
            <person name="Yandava C."/>
            <person name="Burger G."/>
            <person name="Gray M.W."/>
            <person name="Holland P.W.H."/>
            <person name="King N."/>
            <person name="Lang F.B.F."/>
            <person name="Roger A.J."/>
            <person name="Ruiz-Trillo I."/>
            <person name="Lander E."/>
            <person name="Nusbaum C."/>
        </authorList>
    </citation>
    <scope>NUCLEOTIDE SEQUENCE [LARGE SCALE GENOMIC DNA]</scope>
    <source>
        <strain evidence="3 4">ATCC 50062</strain>
    </source>
</reference>
<proteinExistence type="predicted"/>
<evidence type="ECO:0000259" key="2">
    <source>
        <dbReference type="PROSITE" id="PS51746"/>
    </source>
</evidence>
<evidence type="ECO:0000313" key="3">
    <source>
        <dbReference type="EMBL" id="KNC54382.1"/>
    </source>
</evidence>
<dbReference type="CDD" id="cd22961">
    <property type="entry name" value="DD_TEX55-like"/>
    <property type="match status" value="1"/>
</dbReference>
<gene>
    <name evidence="3" type="ORF">AMSG_10101</name>
</gene>
<dbReference type="STRING" id="461836.A0A0L0DQ03"/>
<dbReference type="Proteomes" id="UP000054408">
    <property type="component" value="Unassembled WGS sequence"/>
</dbReference>
<evidence type="ECO:0000256" key="1">
    <source>
        <dbReference type="SAM" id="MobiDB-lite"/>
    </source>
</evidence>
<dbReference type="SUPFAM" id="SSF47391">
    <property type="entry name" value="Dimerization-anchoring domain of cAMP-dependent PK regulatory subunit"/>
    <property type="match status" value="1"/>
</dbReference>
<dbReference type="RefSeq" id="XP_013753682.1">
    <property type="nucleotide sequence ID" value="XM_013898228.1"/>
</dbReference>
<dbReference type="CDD" id="cd00143">
    <property type="entry name" value="PP2Cc"/>
    <property type="match status" value="1"/>
</dbReference>
<dbReference type="InterPro" id="IPR015655">
    <property type="entry name" value="PP2C"/>
</dbReference>
<dbReference type="PANTHER" id="PTHR13832:SF827">
    <property type="entry name" value="PROTEIN PHOSPHATASE 1L"/>
    <property type="match status" value="1"/>
</dbReference>
<organism evidence="3 4">
    <name type="scientific">Thecamonas trahens ATCC 50062</name>
    <dbReference type="NCBI Taxonomy" id="461836"/>
    <lineage>
        <taxon>Eukaryota</taxon>
        <taxon>Apusozoa</taxon>
        <taxon>Apusomonadida</taxon>
        <taxon>Apusomonadidae</taxon>
        <taxon>Thecamonas</taxon>
    </lineage>
</organism>
<dbReference type="SMART" id="SM00332">
    <property type="entry name" value="PP2Cc"/>
    <property type="match status" value="1"/>
</dbReference>
<keyword evidence="4" id="KW-1185">Reference proteome</keyword>
<accession>A0A0L0DQ03</accession>
<dbReference type="Gene3D" id="3.60.40.10">
    <property type="entry name" value="PPM-type phosphatase domain"/>
    <property type="match status" value="1"/>
</dbReference>
<dbReference type="Pfam" id="PF00481">
    <property type="entry name" value="PP2C"/>
    <property type="match status" value="1"/>
</dbReference>
<feature type="domain" description="PPM-type phosphatase" evidence="2">
    <location>
        <begin position="137"/>
        <end position="428"/>
    </location>
</feature>
<dbReference type="InterPro" id="IPR036457">
    <property type="entry name" value="PPM-type-like_dom_sf"/>
</dbReference>
<dbReference type="SUPFAM" id="SSF81606">
    <property type="entry name" value="PP2C-like"/>
    <property type="match status" value="1"/>
</dbReference>
<dbReference type="EMBL" id="GL349489">
    <property type="protein sequence ID" value="KNC54382.1"/>
    <property type="molecule type" value="Genomic_DNA"/>
</dbReference>
<dbReference type="GO" id="GO:0004722">
    <property type="term" value="F:protein serine/threonine phosphatase activity"/>
    <property type="evidence" value="ECO:0007669"/>
    <property type="project" value="InterPro"/>
</dbReference>
<evidence type="ECO:0000313" key="4">
    <source>
        <dbReference type="Proteomes" id="UP000054408"/>
    </source>
</evidence>
<dbReference type="OrthoDB" id="10264738at2759"/>
<dbReference type="eggNOG" id="KOG0698">
    <property type="taxonomic scope" value="Eukaryota"/>
</dbReference>
<dbReference type="PROSITE" id="PS51746">
    <property type="entry name" value="PPM_2"/>
    <property type="match status" value="1"/>
</dbReference>
<dbReference type="GeneID" id="25568409"/>
<dbReference type="AlphaFoldDB" id="A0A0L0DQ03"/>
<sequence length="433" mass="45368">MQSVGRRGAVPGAGPRPSGALEYLEHHALRAVFEAMTIAVIVNRPDDPLSYLAAHLQALPSPMNHAERTRLATSPEYYMAAPEPASEPVSAPRPGREPPAAPMTEDEPEAVVEAGGGETKAQAGTLADDAAEATVLAVDVWAGKRAGGVRYMEDDALALASVSPRSYPFDGLLGVFDGHSGDKKAGRAAAGLAKVLAAGEFVRAEQAALRSRDVELDVDKVFVNMFDAMQRMMVKRLKRNVEYAGTTATVAVIRDDGDLLAANVGDSSGLLCTYWLDAGEEQLAAVATPLTTDHVATDEVERERVVAAGGFITDDAKFGRRVNGLQVTRSLGDVGSPGTVATPSTTRIPLGKGNVLGVDVPPNAVSLVQYVVLASDGVWGGISVQALLDEIIQPEMRAAAAGEAILNAAEERADPNALDNLSVAVYCRVTKPV</sequence>
<feature type="compositionally biased region" description="Low complexity" evidence="1">
    <location>
        <begin position="82"/>
        <end position="93"/>
    </location>
</feature>
<feature type="region of interest" description="Disordered" evidence="1">
    <location>
        <begin position="82"/>
        <end position="124"/>
    </location>
</feature>
<dbReference type="InterPro" id="IPR001932">
    <property type="entry name" value="PPM-type_phosphatase-like_dom"/>
</dbReference>
<name>A0A0L0DQ03_THETB</name>
<dbReference type="PANTHER" id="PTHR13832">
    <property type="entry name" value="PROTEIN PHOSPHATASE 2C"/>
    <property type="match status" value="1"/>
</dbReference>
<protein>
    <submittedName>
        <fullName evidence="3">Protein phosphatase 1L</fullName>
    </submittedName>
</protein>